<gene>
    <name evidence="3" type="ordered locus">Halhy_4204</name>
</gene>
<dbReference type="eggNOG" id="COG3279">
    <property type="taxonomic scope" value="Bacteria"/>
</dbReference>
<evidence type="ECO:0000313" key="4">
    <source>
        <dbReference type="Proteomes" id="UP000008461"/>
    </source>
</evidence>
<dbReference type="EMBL" id="CP002691">
    <property type="protein sequence ID" value="AEE52049.1"/>
    <property type="molecule type" value="Genomic_DNA"/>
</dbReference>
<name>F4L5T9_HALH1</name>
<feature type="domain" description="Response regulatory" evidence="2">
    <location>
        <begin position="3"/>
        <end position="116"/>
    </location>
</feature>
<feature type="modified residue" description="4-aspartylphosphate" evidence="1">
    <location>
        <position position="56"/>
    </location>
</feature>
<dbReference type="SMART" id="SM00448">
    <property type="entry name" value="REC"/>
    <property type="match status" value="1"/>
</dbReference>
<evidence type="ECO:0000259" key="2">
    <source>
        <dbReference type="PROSITE" id="PS50110"/>
    </source>
</evidence>
<reference evidence="3 4" key="1">
    <citation type="journal article" date="2011" name="Stand. Genomic Sci.">
        <title>Complete genome sequence of Haliscomenobacter hydrossis type strain (O).</title>
        <authorList>
            <consortium name="US DOE Joint Genome Institute (JGI-PGF)"/>
            <person name="Daligault H."/>
            <person name="Lapidus A."/>
            <person name="Zeytun A."/>
            <person name="Nolan M."/>
            <person name="Lucas S."/>
            <person name="Del Rio T.G."/>
            <person name="Tice H."/>
            <person name="Cheng J.F."/>
            <person name="Tapia R."/>
            <person name="Han C."/>
            <person name="Goodwin L."/>
            <person name="Pitluck S."/>
            <person name="Liolios K."/>
            <person name="Pagani I."/>
            <person name="Ivanova N."/>
            <person name="Huntemann M."/>
            <person name="Mavromatis K."/>
            <person name="Mikhailova N."/>
            <person name="Pati A."/>
            <person name="Chen A."/>
            <person name="Palaniappan K."/>
            <person name="Land M."/>
            <person name="Hauser L."/>
            <person name="Brambilla E.M."/>
            <person name="Rohde M."/>
            <person name="Verbarg S."/>
            <person name="Goker M."/>
            <person name="Bristow J."/>
            <person name="Eisen J.A."/>
            <person name="Markowitz V."/>
            <person name="Hugenholtz P."/>
            <person name="Kyrpides N.C."/>
            <person name="Klenk H.P."/>
            <person name="Woyke T."/>
        </authorList>
    </citation>
    <scope>NUCLEOTIDE SEQUENCE [LARGE SCALE GENOMIC DNA]</scope>
    <source>
        <strain evidence="4">ATCC 27775 / DSM 1100 / LMG 10767 / O</strain>
    </source>
</reference>
<dbReference type="Gene3D" id="3.40.50.2300">
    <property type="match status" value="1"/>
</dbReference>
<reference key="2">
    <citation type="submission" date="2011-04" db="EMBL/GenBank/DDBJ databases">
        <title>Complete sequence of chromosome of Haliscomenobacter hydrossis DSM 1100.</title>
        <authorList>
            <consortium name="US DOE Joint Genome Institute (JGI-PGF)"/>
            <person name="Lucas S."/>
            <person name="Han J."/>
            <person name="Lapidus A."/>
            <person name="Bruce D."/>
            <person name="Goodwin L."/>
            <person name="Pitluck S."/>
            <person name="Peters L."/>
            <person name="Kyrpides N."/>
            <person name="Mavromatis K."/>
            <person name="Ivanova N."/>
            <person name="Ovchinnikova G."/>
            <person name="Pagani I."/>
            <person name="Daligault H."/>
            <person name="Detter J.C."/>
            <person name="Han C."/>
            <person name="Land M."/>
            <person name="Hauser L."/>
            <person name="Markowitz V."/>
            <person name="Cheng J.-F."/>
            <person name="Hugenholtz P."/>
            <person name="Woyke T."/>
            <person name="Wu D."/>
            <person name="Verbarg S."/>
            <person name="Frueling A."/>
            <person name="Brambilla E."/>
            <person name="Klenk H.-P."/>
            <person name="Eisen J.A."/>
        </authorList>
    </citation>
    <scope>NUCLEOTIDE SEQUENCE</scope>
    <source>
        <strain>DSM 1100</strain>
    </source>
</reference>
<proteinExistence type="predicted"/>
<dbReference type="KEGG" id="hhy:Halhy_4204"/>
<dbReference type="HOGENOM" id="CLU_000445_69_13_10"/>
<dbReference type="OrthoDB" id="1490554at2"/>
<dbReference type="InterPro" id="IPR001789">
    <property type="entry name" value="Sig_transdc_resp-reg_receiver"/>
</dbReference>
<keyword evidence="4" id="KW-1185">Reference proteome</keyword>
<organism evidence="3 4">
    <name type="scientific">Haliscomenobacter hydrossis (strain ATCC 27775 / DSM 1100 / LMG 10767 / O)</name>
    <dbReference type="NCBI Taxonomy" id="760192"/>
    <lineage>
        <taxon>Bacteria</taxon>
        <taxon>Pseudomonadati</taxon>
        <taxon>Bacteroidota</taxon>
        <taxon>Saprospiria</taxon>
        <taxon>Saprospirales</taxon>
        <taxon>Haliscomenobacteraceae</taxon>
        <taxon>Haliscomenobacter</taxon>
    </lineage>
</organism>
<protein>
    <submittedName>
        <fullName evidence="3">Response regulator receiver</fullName>
    </submittedName>
</protein>
<dbReference type="AlphaFoldDB" id="F4L5T9"/>
<dbReference type="Proteomes" id="UP000008461">
    <property type="component" value="Chromosome"/>
</dbReference>
<keyword evidence="1" id="KW-0597">Phosphoprotein</keyword>
<dbReference type="Pfam" id="PF00072">
    <property type="entry name" value="Response_reg"/>
    <property type="match status" value="1"/>
</dbReference>
<dbReference type="InterPro" id="IPR011006">
    <property type="entry name" value="CheY-like_superfamily"/>
</dbReference>
<evidence type="ECO:0000256" key="1">
    <source>
        <dbReference type="PROSITE-ProRule" id="PRU00169"/>
    </source>
</evidence>
<dbReference type="STRING" id="760192.Halhy_4204"/>
<accession>F4L5T9</accession>
<dbReference type="PROSITE" id="PS50110">
    <property type="entry name" value="RESPONSE_REGULATORY"/>
    <property type="match status" value="1"/>
</dbReference>
<evidence type="ECO:0000313" key="3">
    <source>
        <dbReference type="EMBL" id="AEE52049.1"/>
    </source>
</evidence>
<dbReference type="SUPFAM" id="SSF52172">
    <property type="entry name" value="CheY-like"/>
    <property type="match status" value="1"/>
</dbReference>
<sequence length="122" mass="13922">MFKILIIEDEALSANRLAMLIERYDKNIEVVAKIPSVRSAVRWFLVHPMPDLVFMDIHLEDGPSIAILNQTLISAPVILTTAFEDELLKVYPVNYFACLPKPVSNDELTEVLDHFKRLIVES</sequence>
<dbReference type="GO" id="GO:0000160">
    <property type="term" value="P:phosphorelay signal transduction system"/>
    <property type="evidence" value="ECO:0007669"/>
    <property type="project" value="InterPro"/>
</dbReference>
<dbReference type="RefSeq" id="WP_013766587.1">
    <property type="nucleotide sequence ID" value="NC_015510.1"/>
</dbReference>